<dbReference type="GO" id="GO:0019354">
    <property type="term" value="P:siroheme biosynthetic process"/>
    <property type="evidence" value="ECO:0007669"/>
    <property type="project" value="InterPro"/>
</dbReference>
<feature type="domain" description="Siroheme biosynthesis protein Met8 C-terminal" evidence="10">
    <location>
        <begin position="229"/>
        <end position="312"/>
    </location>
</feature>
<dbReference type="InterPro" id="IPR028162">
    <property type="entry name" value="Met8_C"/>
</dbReference>
<dbReference type="SUPFAM" id="SSF75615">
    <property type="entry name" value="Siroheme synthase middle domains-like"/>
    <property type="match status" value="1"/>
</dbReference>
<dbReference type="GO" id="GO:0032259">
    <property type="term" value="P:methylation"/>
    <property type="evidence" value="ECO:0007669"/>
    <property type="project" value="UniProtKB-KW"/>
</dbReference>
<dbReference type="PANTHER" id="PTHR45790:SF6">
    <property type="entry name" value="UROPORPHYRINOGEN-III C-METHYLTRANSFERASE"/>
    <property type="match status" value="1"/>
</dbReference>
<dbReference type="OrthoDB" id="508204at2759"/>
<dbReference type="Gene3D" id="3.40.50.720">
    <property type="entry name" value="NAD(P)-binding Rossmann-like Domain"/>
    <property type="match status" value="1"/>
</dbReference>
<dbReference type="Proteomes" id="UP001151582">
    <property type="component" value="Unassembled WGS sequence"/>
</dbReference>
<dbReference type="GO" id="GO:0004851">
    <property type="term" value="F:uroporphyrin-III C-methyltransferase activity"/>
    <property type="evidence" value="ECO:0007669"/>
    <property type="project" value="TreeGrafter"/>
</dbReference>
<sequence>MVSQPPTNAALPFEPLPKDTLAKYALDRTDLSFMVAYQLAHRNVLIIGSNAVAASRVRQALACGAIVTVIAPWQDQHPFDPELRAFIQTGQVHWHNRTWSPHDLCAQCQSTHADGVTHTTWSLVMVALDSQVPFSTDAAEHRVSQLTHYTSDCNHQVPPSLNAWTDSEHIAYFCRQRGIPINVADVNPLCDFYFMSSFHDGPLQVAVSTNGHAPKLANRIRRHLQASLPVRTGDAVTKIGRLRQWIKAADARHAVVDQPSSVSPRASEVFGEAQSQRRMKWVAQLCEYWPIELLAGLTDDQIKALLDEYQSHHGDQPPPQPPTNQLSATNLLDFSQPKALEQMNAVLPLTPPPSSPPLAAAHLPNSAATGFDKGEPVVQDWCGNQALRGRRGQLYLVGAGLGTPEHLTVAAYQAIRTADVILSDKLIPAGILSLVQTSPSTPCRCVSTGPTNASNGEPLIPVACTCPEAATRPQILHVARKFPGHADQAQQEFNQLGEQYLARGLTVVRLKAGDPFIYGRGGEEYLYFKERGYTPTVLPGLSSAVAGPLLAAIPLTHRDCADQIVVATGTTRDRGPMSDLPPFHPKRTTVLLMAVHRLETVVKALLSTVTSATTVNLGYPATCPVAIVEKAGFPDQRVIRGTLATIVEDVKRAGGSSPPAMCVVGNVVNLLETDPIAFAATKQVRFASSPPAMVTTASSDKVLPRDGAKALLAQGSQQRTTALSF</sequence>
<gene>
    <name evidence="12" type="primary">MET1</name>
    <name evidence="12" type="ORF">H4R34_005293</name>
</gene>
<dbReference type="AlphaFoldDB" id="A0A9W8AWR7"/>
<keyword evidence="4" id="KW-0949">S-adenosyl-L-methionine</keyword>
<evidence type="ECO:0000256" key="6">
    <source>
        <dbReference type="ARBA" id="ARBA00023027"/>
    </source>
</evidence>
<evidence type="ECO:0000313" key="12">
    <source>
        <dbReference type="EMBL" id="KAJ1972778.1"/>
    </source>
</evidence>
<dbReference type="PROSITE" id="PS00840">
    <property type="entry name" value="SUMT_2"/>
    <property type="match status" value="1"/>
</dbReference>
<name>A0A9W8AWR7_9FUNG</name>
<reference evidence="12" key="1">
    <citation type="submission" date="2022-07" db="EMBL/GenBank/DDBJ databases">
        <title>Phylogenomic reconstructions and comparative analyses of Kickxellomycotina fungi.</title>
        <authorList>
            <person name="Reynolds N.K."/>
            <person name="Stajich J.E."/>
            <person name="Barry K."/>
            <person name="Grigoriev I.V."/>
            <person name="Crous P."/>
            <person name="Smith M.E."/>
        </authorList>
    </citation>
    <scope>NUCLEOTIDE SEQUENCE</scope>
    <source>
        <strain evidence="12">RSA 567</strain>
    </source>
</reference>
<evidence type="ECO:0000259" key="9">
    <source>
        <dbReference type="Pfam" id="PF00590"/>
    </source>
</evidence>
<dbReference type="EC" id="1.3.1.76" evidence="1"/>
<feature type="domain" description="Siroheme synthase central" evidence="11">
    <location>
        <begin position="200"/>
        <end position="226"/>
    </location>
</feature>
<dbReference type="InterPro" id="IPR035996">
    <property type="entry name" value="4pyrrol_Methylase_sf"/>
</dbReference>
<proteinExistence type="inferred from homology"/>
<evidence type="ECO:0000313" key="13">
    <source>
        <dbReference type="Proteomes" id="UP001151582"/>
    </source>
</evidence>
<dbReference type="Gene3D" id="3.30.160.110">
    <property type="entry name" value="Siroheme synthase, domain 2"/>
    <property type="match status" value="1"/>
</dbReference>
<dbReference type="InterPro" id="IPR028281">
    <property type="entry name" value="Sirohaem_synthase_central"/>
</dbReference>
<comment type="similarity">
    <text evidence="8">Belongs to the precorrin methyltransferase family.</text>
</comment>
<evidence type="ECO:0000259" key="10">
    <source>
        <dbReference type="Pfam" id="PF14823"/>
    </source>
</evidence>
<dbReference type="Pfam" id="PF14823">
    <property type="entry name" value="Sirohm_synth_C"/>
    <property type="match status" value="1"/>
</dbReference>
<keyword evidence="13" id="KW-1185">Reference proteome</keyword>
<protein>
    <recommendedName>
        <fullName evidence="1">precorrin-2 dehydrogenase</fullName>
        <ecNumber evidence="1">1.3.1.76</ecNumber>
    </recommendedName>
</protein>
<evidence type="ECO:0000256" key="5">
    <source>
        <dbReference type="ARBA" id="ARBA00023002"/>
    </source>
</evidence>
<comment type="caution">
    <text evidence="12">The sequence shown here is derived from an EMBL/GenBank/DDBJ whole genome shotgun (WGS) entry which is preliminary data.</text>
</comment>
<keyword evidence="2 8" id="KW-0489">Methyltransferase</keyword>
<evidence type="ECO:0000256" key="4">
    <source>
        <dbReference type="ARBA" id="ARBA00022691"/>
    </source>
</evidence>
<dbReference type="PANTHER" id="PTHR45790">
    <property type="entry name" value="SIROHEME SYNTHASE-RELATED"/>
    <property type="match status" value="1"/>
</dbReference>
<organism evidence="12 13">
    <name type="scientific">Dimargaris verticillata</name>
    <dbReference type="NCBI Taxonomy" id="2761393"/>
    <lineage>
        <taxon>Eukaryota</taxon>
        <taxon>Fungi</taxon>
        <taxon>Fungi incertae sedis</taxon>
        <taxon>Zoopagomycota</taxon>
        <taxon>Kickxellomycotina</taxon>
        <taxon>Dimargaritomycetes</taxon>
        <taxon>Dimargaritales</taxon>
        <taxon>Dimargaritaceae</taxon>
        <taxon>Dimargaris</taxon>
    </lineage>
</organism>
<dbReference type="InterPro" id="IPR006366">
    <property type="entry name" value="CobA/CysG_C"/>
</dbReference>
<dbReference type="InterPro" id="IPR036291">
    <property type="entry name" value="NAD(P)-bd_dom_sf"/>
</dbReference>
<dbReference type="Pfam" id="PF00590">
    <property type="entry name" value="TP_methylase"/>
    <property type="match status" value="1"/>
</dbReference>
<dbReference type="InterPro" id="IPR050161">
    <property type="entry name" value="Siro_Cobalamin_biosynth"/>
</dbReference>
<evidence type="ECO:0000256" key="1">
    <source>
        <dbReference type="ARBA" id="ARBA00012400"/>
    </source>
</evidence>
<dbReference type="Gene3D" id="3.40.1010.10">
    <property type="entry name" value="Cobalt-precorrin-4 Transmethylase, Domain 1"/>
    <property type="match status" value="1"/>
</dbReference>
<dbReference type="InterPro" id="IPR014777">
    <property type="entry name" value="4pyrrole_Mease_sub1"/>
</dbReference>
<dbReference type="Pfam" id="PF13241">
    <property type="entry name" value="NAD_binding_7"/>
    <property type="match status" value="2"/>
</dbReference>
<dbReference type="Gene3D" id="3.30.950.10">
    <property type="entry name" value="Methyltransferase, Cobalt-precorrin-4 Transmethylase, Domain 2"/>
    <property type="match status" value="1"/>
</dbReference>
<dbReference type="InterPro" id="IPR003043">
    <property type="entry name" value="Uropor_MeTrfase_CS"/>
</dbReference>
<dbReference type="SUPFAM" id="SSF53790">
    <property type="entry name" value="Tetrapyrrole methylase"/>
    <property type="match status" value="1"/>
</dbReference>
<dbReference type="SUPFAM" id="SSF51735">
    <property type="entry name" value="NAD(P)-binding Rossmann-fold domains"/>
    <property type="match status" value="1"/>
</dbReference>
<keyword evidence="5" id="KW-0560">Oxidoreductase</keyword>
<dbReference type="InterPro" id="IPR014776">
    <property type="entry name" value="4pyrrole_Mease_sub2"/>
</dbReference>
<evidence type="ECO:0000259" key="11">
    <source>
        <dbReference type="Pfam" id="PF14824"/>
    </source>
</evidence>
<feature type="domain" description="Tetrapyrrole methylase" evidence="9">
    <location>
        <begin position="394"/>
        <end position="646"/>
    </location>
</feature>
<dbReference type="GO" id="GO:0043115">
    <property type="term" value="F:precorrin-2 dehydrogenase activity"/>
    <property type="evidence" value="ECO:0007669"/>
    <property type="project" value="UniProtKB-EC"/>
</dbReference>
<dbReference type="InterPro" id="IPR000878">
    <property type="entry name" value="4pyrrol_Mease"/>
</dbReference>
<evidence type="ECO:0000256" key="3">
    <source>
        <dbReference type="ARBA" id="ARBA00022679"/>
    </source>
</evidence>
<evidence type="ECO:0000256" key="2">
    <source>
        <dbReference type="ARBA" id="ARBA00022603"/>
    </source>
</evidence>
<evidence type="ECO:0000256" key="7">
    <source>
        <dbReference type="ARBA" id="ARBA00023244"/>
    </source>
</evidence>
<keyword evidence="7" id="KW-0627">Porphyrin biosynthesis</keyword>
<accession>A0A9W8AWR7</accession>
<keyword evidence="6" id="KW-0520">NAD</keyword>
<evidence type="ECO:0000256" key="8">
    <source>
        <dbReference type="RuleBase" id="RU003960"/>
    </source>
</evidence>
<keyword evidence="3 8" id="KW-0808">Transferase</keyword>
<dbReference type="Pfam" id="PF14824">
    <property type="entry name" value="Sirohm_synth_M"/>
    <property type="match status" value="1"/>
</dbReference>
<dbReference type="EMBL" id="JANBQB010000967">
    <property type="protein sequence ID" value="KAJ1972778.1"/>
    <property type="molecule type" value="Genomic_DNA"/>
</dbReference>
<dbReference type="CDD" id="cd11642">
    <property type="entry name" value="SUMT"/>
    <property type="match status" value="1"/>
</dbReference>